<sequence>MHLFRKLLLSLMTNVLGFFGRSSYHAERHYMRGPGPACERKKSNSA</sequence>
<organism evidence="1 2">
    <name type="scientific">Bradyrhizobium lablabi</name>
    <dbReference type="NCBI Taxonomy" id="722472"/>
    <lineage>
        <taxon>Bacteria</taxon>
        <taxon>Pseudomonadati</taxon>
        <taxon>Pseudomonadota</taxon>
        <taxon>Alphaproteobacteria</taxon>
        <taxon>Hyphomicrobiales</taxon>
        <taxon>Nitrobacteraceae</taxon>
        <taxon>Bradyrhizobium</taxon>
    </lineage>
</organism>
<accession>A0A1M6RX89</accession>
<dbReference type="Proteomes" id="UP000189935">
    <property type="component" value="Chromosome I"/>
</dbReference>
<dbReference type="AlphaFoldDB" id="A0A1M6RX89"/>
<dbReference type="EMBL" id="LT670844">
    <property type="protein sequence ID" value="SHK37083.1"/>
    <property type="molecule type" value="Genomic_DNA"/>
</dbReference>
<proteinExistence type="predicted"/>
<evidence type="ECO:0000313" key="1">
    <source>
        <dbReference type="EMBL" id="SHK37083.1"/>
    </source>
</evidence>
<reference evidence="1 2" key="1">
    <citation type="submission" date="2016-11" db="EMBL/GenBank/DDBJ databases">
        <authorList>
            <person name="Jaros S."/>
            <person name="Januszkiewicz K."/>
            <person name="Wedrychowicz H."/>
        </authorList>
    </citation>
    <scope>NUCLEOTIDE SEQUENCE [LARGE SCALE GENOMIC DNA]</scope>
    <source>
        <strain evidence="1 2">GAS499</strain>
    </source>
</reference>
<name>A0A1M6RX89_9BRAD</name>
<protein>
    <submittedName>
        <fullName evidence="1">Uncharacterized protein</fullName>
    </submittedName>
</protein>
<evidence type="ECO:0000313" key="2">
    <source>
        <dbReference type="Proteomes" id="UP000189935"/>
    </source>
</evidence>
<gene>
    <name evidence="1" type="ORF">SAMN05444159_3095</name>
</gene>